<dbReference type="SUPFAM" id="SSF141868">
    <property type="entry name" value="EAL domain-like"/>
    <property type="match status" value="1"/>
</dbReference>
<accession>A0A3M8AQQ2</accession>
<dbReference type="PROSITE" id="PS50883">
    <property type="entry name" value="EAL"/>
    <property type="match status" value="1"/>
</dbReference>
<evidence type="ECO:0000259" key="1">
    <source>
        <dbReference type="PROSITE" id="PS50112"/>
    </source>
</evidence>
<dbReference type="CDD" id="cd00130">
    <property type="entry name" value="PAS"/>
    <property type="match status" value="1"/>
</dbReference>
<dbReference type="InterPro" id="IPR035919">
    <property type="entry name" value="EAL_sf"/>
</dbReference>
<dbReference type="InterPro" id="IPR000160">
    <property type="entry name" value="GGDEF_dom"/>
</dbReference>
<protein>
    <submittedName>
        <fullName evidence="5">Phosphodiesterase</fullName>
    </submittedName>
</protein>
<dbReference type="CDD" id="cd01948">
    <property type="entry name" value="EAL"/>
    <property type="match status" value="1"/>
</dbReference>
<dbReference type="Pfam" id="PF08448">
    <property type="entry name" value="PAS_4"/>
    <property type="match status" value="1"/>
</dbReference>
<dbReference type="InterPro" id="IPR043128">
    <property type="entry name" value="Rev_trsase/Diguanyl_cyclase"/>
</dbReference>
<dbReference type="Proteomes" id="UP000268829">
    <property type="component" value="Unassembled WGS sequence"/>
</dbReference>
<dbReference type="NCBIfam" id="TIGR00254">
    <property type="entry name" value="GGDEF"/>
    <property type="match status" value="1"/>
</dbReference>
<dbReference type="Pfam" id="PF00990">
    <property type="entry name" value="GGDEF"/>
    <property type="match status" value="1"/>
</dbReference>
<dbReference type="RefSeq" id="WP_122906380.1">
    <property type="nucleotide sequence ID" value="NZ_RHHS01000048.1"/>
</dbReference>
<organism evidence="5 6">
    <name type="scientific">Brevibacillus gelatini</name>
    <dbReference type="NCBI Taxonomy" id="1655277"/>
    <lineage>
        <taxon>Bacteria</taxon>
        <taxon>Bacillati</taxon>
        <taxon>Bacillota</taxon>
        <taxon>Bacilli</taxon>
        <taxon>Bacillales</taxon>
        <taxon>Paenibacillaceae</taxon>
        <taxon>Brevibacillus</taxon>
    </lineage>
</organism>
<dbReference type="AlphaFoldDB" id="A0A3M8AQQ2"/>
<dbReference type="Pfam" id="PF00563">
    <property type="entry name" value="EAL"/>
    <property type="match status" value="1"/>
</dbReference>
<dbReference type="PANTHER" id="PTHR44757:SF2">
    <property type="entry name" value="BIOFILM ARCHITECTURE MAINTENANCE PROTEIN MBAA"/>
    <property type="match status" value="1"/>
</dbReference>
<dbReference type="InterPro" id="IPR013656">
    <property type="entry name" value="PAS_4"/>
</dbReference>
<feature type="domain" description="PAC" evidence="2">
    <location>
        <begin position="90"/>
        <end position="144"/>
    </location>
</feature>
<dbReference type="InterPro" id="IPR000700">
    <property type="entry name" value="PAS-assoc_C"/>
</dbReference>
<dbReference type="PROSITE" id="PS50112">
    <property type="entry name" value="PAS"/>
    <property type="match status" value="1"/>
</dbReference>
<dbReference type="InterPro" id="IPR035965">
    <property type="entry name" value="PAS-like_dom_sf"/>
</dbReference>
<evidence type="ECO:0000313" key="5">
    <source>
        <dbReference type="EMBL" id="RNB53501.1"/>
    </source>
</evidence>
<gene>
    <name evidence="5" type="ORF">EDM57_19595</name>
</gene>
<sequence>MLHWMKKAAQMFAPDDNPILSKQLELFLEQISEAVDVVDSDGRIIWVNAAFEALYGWKKENLLGSELPIIPSNCRKELDSLHKLVQEGQRIIGYQTSREHLDGTLIPIELTVFPLIDRAGTICGRVAISKKVTEQKRSYHEVSPLDPLTQLLNRMEFMKVAQKVLDNGKGIKQKLGVAILNLDRFTLINHTFGQAVGDQLLKEVGGRLKKMSGAEMVLARAGGDEFILLFKNITTHDNLVKSIQNIHAGLQKPFGNFQNGTIAITASMGVSVYPRDGRNLDLLIQKAYIALHASKKAGKNTFHFYTRKLGNVFCEHFLLGQDLRIGFESNELEVHYQPMAEMATGAVCGLEALVRWRHPQKGLIPPSKFIPIAEEIGIIDSIGLWILRRACLDIKQIQMRSKKGLKVAVNLSAIQFQNKNFPRQVQKILRDTNVDGRFLELEITESAVIKDAEHTIQILKELKAMGIQISIDDFGTGYSSLDYLKRFPLNNVKIDKSFIQRMDAEDVIIVTGIIKIAQHLQLRVIGEGVESLEHLEFLREHNCDLYQGYLLSKPLPFENICKLLEERSSLEHEINLEEWRSAE</sequence>
<dbReference type="CDD" id="cd01949">
    <property type="entry name" value="GGDEF"/>
    <property type="match status" value="1"/>
</dbReference>
<dbReference type="NCBIfam" id="TIGR00229">
    <property type="entry name" value="sensory_box"/>
    <property type="match status" value="1"/>
</dbReference>
<dbReference type="InterPro" id="IPR052155">
    <property type="entry name" value="Biofilm_reg_signaling"/>
</dbReference>
<dbReference type="Gene3D" id="3.30.450.20">
    <property type="entry name" value="PAS domain"/>
    <property type="match status" value="1"/>
</dbReference>
<dbReference type="SMART" id="SM00091">
    <property type="entry name" value="PAS"/>
    <property type="match status" value="1"/>
</dbReference>
<evidence type="ECO:0000259" key="2">
    <source>
        <dbReference type="PROSITE" id="PS50113"/>
    </source>
</evidence>
<dbReference type="PROSITE" id="PS50113">
    <property type="entry name" value="PAC"/>
    <property type="match status" value="1"/>
</dbReference>
<feature type="domain" description="EAL" evidence="3">
    <location>
        <begin position="316"/>
        <end position="568"/>
    </location>
</feature>
<evidence type="ECO:0000259" key="4">
    <source>
        <dbReference type="PROSITE" id="PS50887"/>
    </source>
</evidence>
<dbReference type="EMBL" id="RHHS01000048">
    <property type="protein sequence ID" value="RNB53501.1"/>
    <property type="molecule type" value="Genomic_DNA"/>
</dbReference>
<dbReference type="SMART" id="SM00267">
    <property type="entry name" value="GGDEF"/>
    <property type="match status" value="1"/>
</dbReference>
<dbReference type="Gene3D" id="3.20.20.450">
    <property type="entry name" value="EAL domain"/>
    <property type="match status" value="1"/>
</dbReference>
<reference evidence="5 6" key="1">
    <citation type="submission" date="2018-10" db="EMBL/GenBank/DDBJ databases">
        <title>Phylogenomics of Brevibacillus.</title>
        <authorList>
            <person name="Dunlap C."/>
        </authorList>
    </citation>
    <scope>NUCLEOTIDE SEQUENCE [LARGE SCALE GENOMIC DNA]</scope>
    <source>
        <strain evidence="5 6">DSM 100115</strain>
    </source>
</reference>
<dbReference type="InterPro" id="IPR001633">
    <property type="entry name" value="EAL_dom"/>
</dbReference>
<name>A0A3M8AQQ2_9BACL</name>
<keyword evidence="6" id="KW-1185">Reference proteome</keyword>
<comment type="caution">
    <text evidence="5">The sequence shown here is derived from an EMBL/GenBank/DDBJ whole genome shotgun (WGS) entry which is preliminary data.</text>
</comment>
<dbReference type="OrthoDB" id="9759607at2"/>
<feature type="domain" description="PAS" evidence="1">
    <location>
        <begin position="20"/>
        <end position="67"/>
    </location>
</feature>
<proteinExistence type="predicted"/>
<dbReference type="PROSITE" id="PS50887">
    <property type="entry name" value="GGDEF"/>
    <property type="match status" value="1"/>
</dbReference>
<dbReference type="Gene3D" id="3.30.70.270">
    <property type="match status" value="1"/>
</dbReference>
<dbReference type="SMART" id="SM00052">
    <property type="entry name" value="EAL"/>
    <property type="match status" value="1"/>
</dbReference>
<evidence type="ECO:0000313" key="6">
    <source>
        <dbReference type="Proteomes" id="UP000268829"/>
    </source>
</evidence>
<dbReference type="InterPro" id="IPR029787">
    <property type="entry name" value="Nucleotide_cyclase"/>
</dbReference>
<evidence type="ECO:0000259" key="3">
    <source>
        <dbReference type="PROSITE" id="PS50883"/>
    </source>
</evidence>
<dbReference type="SUPFAM" id="SSF55073">
    <property type="entry name" value="Nucleotide cyclase"/>
    <property type="match status" value="1"/>
</dbReference>
<dbReference type="FunFam" id="3.20.20.450:FF:000001">
    <property type="entry name" value="Cyclic di-GMP phosphodiesterase yahA"/>
    <property type="match status" value="1"/>
</dbReference>
<feature type="domain" description="GGDEF" evidence="4">
    <location>
        <begin position="173"/>
        <end position="307"/>
    </location>
</feature>
<dbReference type="PANTHER" id="PTHR44757">
    <property type="entry name" value="DIGUANYLATE CYCLASE DGCP"/>
    <property type="match status" value="1"/>
</dbReference>
<dbReference type="InterPro" id="IPR000014">
    <property type="entry name" value="PAS"/>
</dbReference>
<dbReference type="SUPFAM" id="SSF55785">
    <property type="entry name" value="PYP-like sensor domain (PAS domain)"/>
    <property type="match status" value="1"/>
</dbReference>